<dbReference type="EMBL" id="JANAVB010020200">
    <property type="protein sequence ID" value="KAJ6827459.1"/>
    <property type="molecule type" value="Genomic_DNA"/>
</dbReference>
<keyword evidence="1" id="KW-1133">Transmembrane helix</keyword>
<proteinExistence type="predicted"/>
<evidence type="ECO:0008006" key="4">
    <source>
        <dbReference type="Google" id="ProtNLM"/>
    </source>
</evidence>
<evidence type="ECO:0000256" key="1">
    <source>
        <dbReference type="SAM" id="Phobius"/>
    </source>
</evidence>
<organism evidence="2 3">
    <name type="scientific">Iris pallida</name>
    <name type="common">Sweet iris</name>
    <dbReference type="NCBI Taxonomy" id="29817"/>
    <lineage>
        <taxon>Eukaryota</taxon>
        <taxon>Viridiplantae</taxon>
        <taxon>Streptophyta</taxon>
        <taxon>Embryophyta</taxon>
        <taxon>Tracheophyta</taxon>
        <taxon>Spermatophyta</taxon>
        <taxon>Magnoliopsida</taxon>
        <taxon>Liliopsida</taxon>
        <taxon>Asparagales</taxon>
        <taxon>Iridaceae</taxon>
        <taxon>Iridoideae</taxon>
        <taxon>Irideae</taxon>
        <taxon>Iris</taxon>
    </lineage>
</organism>
<evidence type="ECO:0000313" key="3">
    <source>
        <dbReference type="Proteomes" id="UP001140949"/>
    </source>
</evidence>
<evidence type="ECO:0000313" key="2">
    <source>
        <dbReference type="EMBL" id="KAJ6827459.1"/>
    </source>
</evidence>
<keyword evidence="3" id="KW-1185">Reference proteome</keyword>
<feature type="transmembrane region" description="Helical" evidence="1">
    <location>
        <begin position="6"/>
        <end position="28"/>
    </location>
</feature>
<sequence>MYLCSVAYFLFFSGGCDLGGFWINCIFVV</sequence>
<accession>A0AAX6GFK0</accession>
<keyword evidence="1" id="KW-0812">Transmembrane</keyword>
<reference evidence="2" key="2">
    <citation type="submission" date="2023-04" db="EMBL/GenBank/DDBJ databases">
        <authorList>
            <person name="Bruccoleri R.E."/>
            <person name="Oakeley E.J."/>
            <person name="Faust A.-M."/>
            <person name="Dessus-Babus S."/>
            <person name="Altorfer M."/>
            <person name="Burckhardt D."/>
            <person name="Oertli M."/>
            <person name="Naumann U."/>
            <person name="Petersen F."/>
            <person name="Wong J."/>
        </authorList>
    </citation>
    <scope>NUCLEOTIDE SEQUENCE</scope>
    <source>
        <strain evidence="2">GSM-AAB239-AS_SAM_17_03QT</strain>
        <tissue evidence="2">Leaf</tissue>
    </source>
</reference>
<reference evidence="2" key="1">
    <citation type="journal article" date="2023" name="GigaByte">
        <title>Genome assembly of the bearded iris, Iris pallida Lam.</title>
        <authorList>
            <person name="Bruccoleri R.E."/>
            <person name="Oakeley E.J."/>
            <person name="Faust A.M.E."/>
            <person name="Altorfer M."/>
            <person name="Dessus-Babus S."/>
            <person name="Burckhardt D."/>
            <person name="Oertli M."/>
            <person name="Naumann U."/>
            <person name="Petersen F."/>
            <person name="Wong J."/>
        </authorList>
    </citation>
    <scope>NUCLEOTIDE SEQUENCE</scope>
    <source>
        <strain evidence="2">GSM-AAB239-AS_SAM_17_03QT</strain>
    </source>
</reference>
<gene>
    <name evidence="2" type="ORF">M6B38_126955</name>
</gene>
<protein>
    <recommendedName>
        <fullName evidence="4">NADH dehydrogenase subunit 1</fullName>
    </recommendedName>
</protein>
<name>A0AAX6GFK0_IRIPA</name>
<keyword evidence="1" id="KW-0472">Membrane</keyword>
<comment type="caution">
    <text evidence="2">The sequence shown here is derived from an EMBL/GenBank/DDBJ whole genome shotgun (WGS) entry which is preliminary data.</text>
</comment>
<dbReference type="AlphaFoldDB" id="A0AAX6GFK0"/>
<dbReference type="Proteomes" id="UP001140949">
    <property type="component" value="Unassembled WGS sequence"/>
</dbReference>